<evidence type="ECO:0000313" key="2">
    <source>
        <dbReference type="EMBL" id="SHJ18818.1"/>
    </source>
</evidence>
<dbReference type="InterPro" id="IPR037883">
    <property type="entry name" value="Knr4/Smi1-like_sf"/>
</dbReference>
<dbReference type="STRING" id="1122189.SAMN02745165_01743"/>
<dbReference type="Proteomes" id="UP000184171">
    <property type="component" value="Unassembled WGS sequence"/>
</dbReference>
<dbReference type="SMART" id="SM00860">
    <property type="entry name" value="SMI1_KNR4"/>
    <property type="match status" value="1"/>
</dbReference>
<reference evidence="2 3" key="1">
    <citation type="submission" date="2016-11" db="EMBL/GenBank/DDBJ databases">
        <authorList>
            <person name="Jaros S."/>
            <person name="Januszkiewicz K."/>
            <person name="Wedrychowicz H."/>
        </authorList>
    </citation>
    <scope>NUCLEOTIDE SEQUENCE [LARGE SCALE GENOMIC DNA]</scope>
    <source>
        <strain evidence="2 3">DSM 5091</strain>
    </source>
</reference>
<dbReference type="InterPro" id="IPR018958">
    <property type="entry name" value="Knr4/Smi1-like_dom"/>
</dbReference>
<gene>
    <name evidence="2" type="ORF">SAMN02745165_01743</name>
</gene>
<sequence>MNIAIEKVFPELSDSEVHKFENIYGVDFPREYKAFVKSYGGSVPEANIFDIPTIESFSGIERFLGLNELVEQKLIFSGRLPEGLWPVAFADGGNLIFISVDNSSPGIYYFDHELEEDPPSAGCLFFISNSFSDFIECLRPFDLNNIGQEEPDIISVWVDPSLDDED</sequence>
<protein>
    <submittedName>
        <fullName evidence="2">SMI1 / KNR4 family (SUKH-1)</fullName>
    </submittedName>
</protein>
<dbReference type="Gene3D" id="3.40.1580.10">
    <property type="entry name" value="SMI1/KNR4-like"/>
    <property type="match status" value="1"/>
</dbReference>
<name>A0A1M6H9A5_MALRU</name>
<feature type="domain" description="Knr4/Smi1-like" evidence="1">
    <location>
        <begin position="11"/>
        <end position="137"/>
    </location>
</feature>
<evidence type="ECO:0000259" key="1">
    <source>
        <dbReference type="SMART" id="SM00860"/>
    </source>
</evidence>
<organism evidence="2 3">
    <name type="scientific">Malonomonas rubra DSM 5091</name>
    <dbReference type="NCBI Taxonomy" id="1122189"/>
    <lineage>
        <taxon>Bacteria</taxon>
        <taxon>Pseudomonadati</taxon>
        <taxon>Thermodesulfobacteriota</taxon>
        <taxon>Desulfuromonadia</taxon>
        <taxon>Desulfuromonadales</taxon>
        <taxon>Geopsychrobacteraceae</taxon>
        <taxon>Malonomonas</taxon>
    </lineage>
</organism>
<dbReference type="EMBL" id="FQZT01000005">
    <property type="protein sequence ID" value="SHJ18818.1"/>
    <property type="molecule type" value="Genomic_DNA"/>
</dbReference>
<accession>A0A1M6H9A5</accession>
<dbReference type="AlphaFoldDB" id="A0A1M6H9A5"/>
<dbReference type="SUPFAM" id="SSF160631">
    <property type="entry name" value="SMI1/KNR4-like"/>
    <property type="match status" value="1"/>
</dbReference>
<keyword evidence="3" id="KW-1185">Reference proteome</keyword>
<dbReference type="Pfam" id="PF09346">
    <property type="entry name" value="SMI1_KNR4"/>
    <property type="match status" value="1"/>
</dbReference>
<dbReference type="RefSeq" id="WP_072907918.1">
    <property type="nucleotide sequence ID" value="NZ_FQZT01000005.1"/>
</dbReference>
<dbReference type="OrthoDB" id="5512314at2"/>
<evidence type="ECO:0000313" key="3">
    <source>
        <dbReference type="Proteomes" id="UP000184171"/>
    </source>
</evidence>
<proteinExistence type="predicted"/>